<reference evidence="9 10" key="1">
    <citation type="submission" date="2020-04" db="EMBL/GenBank/DDBJ databases">
        <authorList>
            <person name="De Canck E."/>
        </authorList>
    </citation>
    <scope>NUCLEOTIDE SEQUENCE [LARGE SCALE GENOMIC DNA]</scope>
    <source>
        <strain evidence="9 10">LMG 3431</strain>
    </source>
</reference>
<evidence type="ECO:0000256" key="4">
    <source>
        <dbReference type="ARBA" id="ARBA00022692"/>
    </source>
</evidence>
<dbReference type="RefSeq" id="WP_246288228.1">
    <property type="nucleotide sequence ID" value="NZ_CADIJX010000002.1"/>
</dbReference>
<feature type="transmembrane region" description="Helical" evidence="7">
    <location>
        <begin position="176"/>
        <end position="196"/>
    </location>
</feature>
<dbReference type="InterPro" id="IPR011701">
    <property type="entry name" value="MFS"/>
</dbReference>
<evidence type="ECO:0000256" key="1">
    <source>
        <dbReference type="ARBA" id="ARBA00004651"/>
    </source>
</evidence>
<dbReference type="GO" id="GO:0005886">
    <property type="term" value="C:plasma membrane"/>
    <property type="evidence" value="ECO:0007669"/>
    <property type="project" value="UniProtKB-SubCell"/>
</dbReference>
<name>A0A6S6YYQ3_9BURK</name>
<dbReference type="InterPro" id="IPR020846">
    <property type="entry name" value="MFS_dom"/>
</dbReference>
<feature type="transmembrane region" description="Helical" evidence="7">
    <location>
        <begin position="344"/>
        <end position="363"/>
    </location>
</feature>
<comment type="subcellular location">
    <subcellularLocation>
        <location evidence="1">Cell membrane</location>
        <topology evidence="1">Multi-pass membrane protein</topology>
    </subcellularLocation>
</comment>
<feature type="transmembrane region" description="Helical" evidence="7">
    <location>
        <begin position="59"/>
        <end position="80"/>
    </location>
</feature>
<evidence type="ECO:0000256" key="5">
    <source>
        <dbReference type="ARBA" id="ARBA00022989"/>
    </source>
</evidence>
<dbReference type="Pfam" id="PF07690">
    <property type="entry name" value="MFS_1"/>
    <property type="match status" value="1"/>
</dbReference>
<feature type="transmembrane region" description="Helical" evidence="7">
    <location>
        <begin position="208"/>
        <end position="227"/>
    </location>
</feature>
<evidence type="ECO:0000259" key="8">
    <source>
        <dbReference type="PROSITE" id="PS50850"/>
    </source>
</evidence>
<keyword evidence="3" id="KW-1003">Cell membrane</keyword>
<proteinExistence type="predicted"/>
<feature type="transmembrane region" description="Helical" evidence="7">
    <location>
        <begin position="20"/>
        <end position="47"/>
    </location>
</feature>
<feature type="domain" description="Major facilitator superfamily (MFS) profile" evidence="8">
    <location>
        <begin position="21"/>
        <end position="519"/>
    </location>
</feature>
<keyword evidence="6 7" id="KW-0472">Membrane</keyword>
<dbReference type="InterPro" id="IPR036259">
    <property type="entry name" value="MFS_trans_sf"/>
</dbReference>
<feature type="transmembrane region" description="Helical" evidence="7">
    <location>
        <begin position="277"/>
        <end position="298"/>
    </location>
</feature>
<protein>
    <submittedName>
        <fullName evidence="9">Colistin resistance protein EmrB</fullName>
    </submittedName>
</protein>
<feature type="transmembrane region" description="Helical" evidence="7">
    <location>
        <begin position="239"/>
        <end position="256"/>
    </location>
</feature>
<sequence length="519" mass="54949">MEISNVPAAQHLMPPKIPPALLMTIGSLTFIDFLQNGMVGFAAAPIMGEIGASPEEYTTVAVIYACVAVVMIALQGWLVHHLGMRRYLLASLGAAAAGAVMCALSLGEAGFLLGRVLMATGCAAMLTSSRLTVNLIPPGPARFQGIKALAIGLCTGTALAPWLASLAVDHDGWPLMFWLVAGLSVLAMIPVSASMPGKEGGATVTGQARLAPIAALGLGSFLLLHSLQRSYYDFFSDRHLLLLFAVSGVAALAYFVRSETRNGAPLLRLGGMREVRFLSGLALFMFCYLMLGANGYLVPLMLQRALGLSWANAGMFFAMGLGAGVLTFAVMSQLLVRWPSPRKFFVTAFLSLAAFGVLMSRLTPEADPWADVLPALACYGAFLMIAMPTTAMNTFAGLAHDPAVFAHAQQVKNMLAQIGQALGIMMATVGQQWLTSEHYNVLQARIATGNANYEAAKAHLSSLYAAVADPAQAQQMAMAQIAQMLNQQSALLANLDHFRVLAGLALVGAVVSLTQRVFR</sequence>
<feature type="transmembrane region" description="Helical" evidence="7">
    <location>
        <begin position="310"/>
        <end position="332"/>
    </location>
</feature>
<dbReference type="AlphaFoldDB" id="A0A6S6YYQ3"/>
<evidence type="ECO:0000256" key="3">
    <source>
        <dbReference type="ARBA" id="ARBA00022475"/>
    </source>
</evidence>
<evidence type="ECO:0000313" key="9">
    <source>
        <dbReference type="EMBL" id="CAB3642424.1"/>
    </source>
</evidence>
<feature type="transmembrane region" description="Helical" evidence="7">
    <location>
        <begin position="112"/>
        <end position="133"/>
    </location>
</feature>
<keyword evidence="10" id="KW-1185">Reference proteome</keyword>
<dbReference type="GO" id="GO:0022857">
    <property type="term" value="F:transmembrane transporter activity"/>
    <property type="evidence" value="ECO:0007669"/>
    <property type="project" value="InterPro"/>
</dbReference>
<accession>A0A6S6YYQ3</accession>
<dbReference type="Proteomes" id="UP000494108">
    <property type="component" value="Unassembled WGS sequence"/>
</dbReference>
<evidence type="ECO:0000256" key="7">
    <source>
        <dbReference type="SAM" id="Phobius"/>
    </source>
</evidence>
<evidence type="ECO:0000256" key="6">
    <source>
        <dbReference type="ARBA" id="ARBA00023136"/>
    </source>
</evidence>
<dbReference type="PROSITE" id="PS50850">
    <property type="entry name" value="MFS"/>
    <property type="match status" value="1"/>
</dbReference>
<keyword evidence="4 7" id="KW-0812">Transmembrane</keyword>
<evidence type="ECO:0000313" key="10">
    <source>
        <dbReference type="Proteomes" id="UP000494108"/>
    </source>
</evidence>
<keyword evidence="2" id="KW-0813">Transport</keyword>
<dbReference type="PANTHER" id="PTHR42718">
    <property type="entry name" value="MAJOR FACILITATOR SUPERFAMILY MULTIDRUG TRANSPORTER MFSC"/>
    <property type="match status" value="1"/>
</dbReference>
<gene>
    <name evidence="9" type="primary">emrB_1</name>
    <name evidence="9" type="ORF">LMG3431_02224</name>
</gene>
<feature type="transmembrane region" description="Helical" evidence="7">
    <location>
        <begin position="87"/>
        <end position="106"/>
    </location>
</feature>
<dbReference type="Gene3D" id="1.20.1250.20">
    <property type="entry name" value="MFS general substrate transporter like domains"/>
    <property type="match status" value="1"/>
</dbReference>
<dbReference type="PANTHER" id="PTHR42718:SF46">
    <property type="entry name" value="BLR6921 PROTEIN"/>
    <property type="match status" value="1"/>
</dbReference>
<dbReference type="SUPFAM" id="SSF103473">
    <property type="entry name" value="MFS general substrate transporter"/>
    <property type="match status" value="1"/>
</dbReference>
<dbReference type="EMBL" id="CADIJX010000002">
    <property type="protein sequence ID" value="CAB3642424.1"/>
    <property type="molecule type" value="Genomic_DNA"/>
</dbReference>
<keyword evidence="5 7" id="KW-1133">Transmembrane helix</keyword>
<organism evidence="9 10">
    <name type="scientific">Achromobacter pestifer</name>
    <dbReference type="NCBI Taxonomy" id="1353889"/>
    <lineage>
        <taxon>Bacteria</taxon>
        <taxon>Pseudomonadati</taxon>
        <taxon>Pseudomonadota</taxon>
        <taxon>Betaproteobacteria</taxon>
        <taxon>Burkholderiales</taxon>
        <taxon>Alcaligenaceae</taxon>
        <taxon>Achromobacter</taxon>
    </lineage>
</organism>
<evidence type="ECO:0000256" key="2">
    <source>
        <dbReference type="ARBA" id="ARBA00022448"/>
    </source>
</evidence>
<feature type="transmembrane region" description="Helical" evidence="7">
    <location>
        <begin position="145"/>
        <end position="164"/>
    </location>
</feature>